<evidence type="ECO:0000313" key="6">
    <source>
        <dbReference type="EMBL" id="QCP36998.1"/>
    </source>
</evidence>
<organism evidence="6 7">
    <name type="scientific">Anaerostipes rhamnosivorans</name>
    <dbReference type="NCBI Taxonomy" id="1229621"/>
    <lineage>
        <taxon>Bacteria</taxon>
        <taxon>Bacillati</taxon>
        <taxon>Bacillota</taxon>
        <taxon>Clostridia</taxon>
        <taxon>Lachnospirales</taxon>
        <taxon>Lachnospiraceae</taxon>
        <taxon>Anaerostipes</taxon>
    </lineage>
</organism>
<dbReference type="InterPro" id="IPR004437">
    <property type="entry name" value="ParB/RepB/Spo0J"/>
</dbReference>
<accession>A0A4P8IGH8</accession>
<dbReference type="Proteomes" id="UP000298653">
    <property type="component" value="Chromosome"/>
</dbReference>
<dbReference type="InterPro" id="IPR036086">
    <property type="entry name" value="ParB/Sulfiredoxin_sf"/>
</dbReference>
<comment type="subcellular location">
    <subcellularLocation>
        <location evidence="1">Cytoplasm</location>
        <location evidence="1">Nucleoid</location>
    </subcellularLocation>
</comment>
<dbReference type="GO" id="GO:0007059">
    <property type="term" value="P:chromosome segregation"/>
    <property type="evidence" value="ECO:0007669"/>
    <property type="project" value="UniProtKB-KW"/>
</dbReference>
<evidence type="ECO:0000259" key="5">
    <source>
        <dbReference type="SMART" id="SM00470"/>
    </source>
</evidence>
<evidence type="ECO:0000256" key="3">
    <source>
        <dbReference type="ARBA" id="ARBA00022829"/>
    </source>
</evidence>
<dbReference type="GO" id="GO:0009295">
    <property type="term" value="C:nucleoid"/>
    <property type="evidence" value="ECO:0007669"/>
    <property type="project" value="UniProtKB-SubCell"/>
</dbReference>
<reference evidence="6 7" key="1">
    <citation type="submission" date="2019-05" db="EMBL/GenBank/DDBJ databases">
        <title>Complete genome sequencing of Anaerostipes rhamnosivorans.</title>
        <authorList>
            <person name="Bui T.P.N."/>
            <person name="de Vos W.M."/>
        </authorList>
    </citation>
    <scope>NUCLEOTIDE SEQUENCE [LARGE SCALE GENOMIC DNA]</scope>
    <source>
        <strain evidence="6 7">1y2</strain>
    </source>
</reference>
<dbReference type="FunFam" id="1.10.10.2830:FF:000001">
    <property type="entry name" value="Chromosome partitioning protein ParB"/>
    <property type="match status" value="1"/>
</dbReference>
<dbReference type="Gene3D" id="1.10.10.2830">
    <property type="match status" value="1"/>
</dbReference>
<evidence type="ECO:0000256" key="2">
    <source>
        <dbReference type="ARBA" id="ARBA00006295"/>
    </source>
</evidence>
<dbReference type="GO" id="GO:0003677">
    <property type="term" value="F:DNA binding"/>
    <property type="evidence" value="ECO:0007669"/>
    <property type="project" value="UniProtKB-KW"/>
</dbReference>
<dbReference type="Pfam" id="PF23552">
    <property type="entry name" value="ParB_C"/>
    <property type="match status" value="1"/>
</dbReference>
<keyword evidence="3" id="KW-0159">Chromosome partition</keyword>
<dbReference type="PANTHER" id="PTHR33375">
    <property type="entry name" value="CHROMOSOME-PARTITIONING PROTEIN PARB-RELATED"/>
    <property type="match status" value="1"/>
</dbReference>
<dbReference type="NCBIfam" id="TIGR00180">
    <property type="entry name" value="parB_part"/>
    <property type="match status" value="1"/>
</dbReference>
<evidence type="ECO:0000256" key="1">
    <source>
        <dbReference type="ARBA" id="ARBA00004453"/>
    </source>
</evidence>
<dbReference type="InterPro" id="IPR057240">
    <property type="entry name" value="ParB_dimer_C"/>
</dbReference>
<dbReference type="RefSeq" id="WP_137330144.1">
    <property type="nucleotide sequence ID" value="NZ_CP040058.1"/>
</dbReference>
<dbReference type="OrthoDB" id="9802051at2"/>
<dbReference type="InterPro" id="IPR050336">
    <property type="entry name" value="Chromosome_partition/occlusion"/>
</dbReference>
<dbReference type="InterPro" id="IPR041468">
    <property type="entry name" value="HTH_ParB/Spo0J"/>
</dbReference>
<dbReference type="GO" id="GO:0045881">
    <property type="term" value="P:positive regulation of sporulation resulting in formation of a cellular spore"/>
    <property type="evidence" value="ECO:0007669"/>
    <property type="project" value="TreeGrafter"/>
</dbReference>
<feature type="domain" description="ParB-like N-terminal" evidence="5">
    <location>
        <begin position="41"/>
        <end position="130"/>
    </location>
</feature>
<dbReference type="Gene3D" id="3.90.1530.30">
    <property type="match status" value="1"/>
</dbReference>
<protein>
    <submittedName>
        <fullName evidence="6">Chromosome (Plasmid) partitioning protein ParB</fullName>
    </submittedName>
</protein>
<evidence type="ECO:0000256" key="4">
    <source>
        <dbReference type="ARBA" id="ARBA00023125"/>
    </source>
</evidence>
<dbReference type="FunFam" id="3.90.1530.30:FF:000001">
    <property type="entry name" value="Chromosome partitioning protein ParB"/>
    <property type="match status" value="1"/>
</dbReference>
<name>A0A4P8IGH8_9FIRM</name>
<keyword evidence="7" id="KW-1185">Reference proteome</keyword>
<evidence type="ECO:0000313" key="7">
    <source>
        <dbReference type="Proteomes" id="UP000298653"/>
    </source>
</evidence>
<dbReference type="SMART" id="SM00470">
    <property type="entry name" value="ParB"/>
    <property type="match status" value="1"/>
</dbReference>
<sequence length="297" mass="34133">MTTKKKTGLGRGLNTLIPSAPVKETETEKILKKDEQIKSEVMVPILKVEPNPDQPRRQFDEDALQELADSIKQYGILQPLIVKKHDQFYEIIAGERRWRAAKLAGLKEVPVLIRDYAENEIVEIALIENIQREDLNPIEEALAYKRLMEEFSLKQDQVAAKVSKSRAAITNSLRLLKLDTRVQNLLSEEMISTGHARALLAINDADQQYEIAMKVFDEKLSVREIEKLVKQLAKKKKEPPKEDNTVHEFLFANMEESLKQALGSKVNIKNKNNKGKIEIEYYSKEELDRLVDMLRTL</sequence>
<dbReference type="EMBL" id="CP040058">
    <property type="protein sequence ID" value="QCP36998.1"/>
    <property type="molecule type" value="Genomic_DNA"/>
</dbReference>
<comment type="similarity">
    <text evidence="2">Belongs to the ParB family.</text>
</comment>
<dbReference type="AlphaFoldDB" id="A0A4P8IGH8"/>
<gene>
    <name evidence="6" type="ORF">AR1Y2_3544</name>
</gene>
<dbReference type="InterPro" id="IPR003115">
    <property type="entry name" value="ParB_N"/>
</dbReference>
<dbReference type="SUPFAM" id="SSF109709">
    <property type="entry name" value="KorB DNA-binding domain-like"/>
    <property type="match status" value="1"/>
</dbReference>
<dbReference type="Pfam" id="PF17762">
    <property type="entry name" value="HTH_ParB"/>
    <property type="match status" value="1"/>
</dbReference>
<dbReference type="KEGG" id="arf:AR1Y2_3544"/>
<dbReference type="PANTHER" id="PTHR33375:SF1">
    <property type="entry name" value="CHROMOSOME-PARTITIONING PROTEIN PARB-RELATED"/>
    <property type="match status" value="1"/>
</dbReference>
<keyword evidence="4" id="KW-0238">DNA-binding</keyword>
<proteinExistence type="inferred from homology"/>
<dbReference type="GO" id="GO:0005694">
    <property type="term" value="C:chromosome"/>
    <property type="evidence" value="ECO:0007669"/>
    <property type="project" value="TreeGrafter"/>
</dbReference>
<dbReference type="CDD" id="cd16393">
    <property type="entry name" value="SPO0J_N"/>
    <property type="match status" value="1"/>
</dbReference>
<dbReference type="Pfam" id="PF02195">
    <property type="entry name" value="ParB_N"/>
    <property type="match status" value="1"/>
</dbReference>
<dbReference type="SUPFAM" id="SSF110849">
    <property type="entry name" value="ParB/Sulfiredoxin"/>
    <property type="match status" value="1"/>
</dbReference>